<name>A0A409WMT2_9AGAR</name>
<dbReference type="Proteomes" id="UP000284842">
    <property type="component" value="Unassembled WGS sequence"/>
</dbReference>
<dbReference type="InParanoid" id="A0A409WMT2"/>
<keyword evidence="4 5" id="KW-0413">Isomerase</keyword>
<evidence type="ECO:0000256" key="5">
    <source>
        <dbReference type="PROSITE-ProRule" id="PRU00277"/>
    </source>
</evidence>
<dbReference type="InterPro" id="IPR001179">
    <property type="entry name" value="PPIase_FKBP_dom"/>
</dbReference>
<comment type="caution">
    <text evidence="7">The sequence shown here is derived from an EMBL/GenBank/DDBJ whole genome shotgun (WGS) entry which is preliminary data.</text>
</comment>
<evidence type="ECO:0000256" key="4">
    <source>
        <dbReference type="ARBA" id="ARBA00023235"/>
    </source>
</evidence>
<sequence length="240" mass="26599">MIWDEERFWHKEVSKSSSAVIKTPVDILLTGAALDKITEGTADIGNDLYHLVLRRRVLFNARVVVTETMPLASFFDKKDMTCPLSTRIAADELNVYYELVLDGSENASISVYGIERCKSINAPVLQRFRSVRAFSNLAINVENVVSIEDVEKGIGPAVCIGDKVSLRFISYLHDLRGIVHASNTKGKKAYSFIVGARRENIKGFSDGVIGMRKNGRRIIFVPPHLAGGPCKCNNLALQND</sequence>
<keyword evidence="3 5" id="KW-0697">Rotamase</keyword>
<proteinExistence type="predicted"/>
<accession>A0A409WMT2</accession>
<dbReference type="STRING" id="181874.A0A409WMT2"/>
<dbReference type="OrthoDB" id="77911at2759"/>
<comment type="catalytic activity">
    <reaction evidence="1 5">
        <text>[protein]-peptidylproline (omega=180) = [protein]-peptidylproline (omega=0)</text>
        <dbReference type="Rhea" id="RHEA:16237"/>
        <dbReference type="Rhea" id="RHEA-COMP:10747"/>
        <dbReference type="Rhea" id="RHEA-COMP:10748"/>
        <dbReference type="ChEBI" id="CHEBI:83833"/>
        <dbReference type="ChEBI" id="CHEBI:83834"/>
        <dbReference type="EC" id="5.2.1.8"/>
    </reaction>
</comment>
<dbReference type="EMBL" id="NHTK01005398">
    <property type="protein sequence ID" value="PPQ79802.1"/>
    <property type="molecule type" value="Genomic_DNA"/>
</dbReference>
<evidence type="ECO:0000256" key="2">
    <source>
        <dbReference type="ARBA" id="ARBA00013194"/>
    </source>
</evidence>
<evidence type="ECO:0000256" key="1">
    <source>
        <dbReference type="ARBA" id="ARBA00000971"/>
    </source>
</evidence>
<dbReference type="AlphaFoldDB" id="A0A409WMT2"/>
<dbReference type="PANTHER" id="PTHR43811">
    <property type="entry name" value="FKBP-TYPE PEPTIDYL-PROLYL CIS-TRANS ISOMERASE FKPA"/>
    <property type="match status" value="1"/>
</dbReference>
<keyword evidence="8" id="KW-1185">Reference proteome</keyword>
<dbReference type="InterPro" id="IPR046357">
    <property type="entry name" value="PPIase_dom_sf"/>
</dbReference>
<evidence type="ECO:0000313" key="7">
    <source>
        <dbReference type="EMBL" id="PPQ79802.1"/>
    </source>
</evidence>
<protein>
    <recommendedName>
        <fullName evidence="2 5">peptidylprolyl isomerase</fullName>
        <ecNumber evidence="2 5">5.2.1.8</ecNumber>
    </recommendedName>
</protein>
<dbReference type="Gene3D" id="3.10.50.40">
    <property type="match status" value="1"/>
</dbReference>
<evidence type="ECO:0000259" key="6">
    <source>
        <dbReference type="PROSITE" id="PS50059"/>
    </source>
</evidence>
<dbReference type="EC" id="5.2.1.8" evidence="2 5"/>
<reference evidence="7 8" key="1">
    <citation type="journal article" date="2018" name="Evol. Lett.">
        <title>Horizontal gene cluster transfer increased hallucinogenic mushroom diversity.</title>
        <authorList>
            <person name="Reynolds H.T."/>
            <person name="Vijayakumar V."/>
            <person name="Gluck-Thaler E."/>
            <person name="Korotkin H.B."/>
            <person name="Matheny P.B."/>
            <person name="Slot J.C."/>
        </authorList>
    </citation>
    <scope>NUCLEOTIDE SEQUENCE [LARGE SCALE GENOMIC DNA]</scope>
    <source>
        <strain evidence="7 8">2629</strain>
    </source>
</reference>
<organism evidence="7 8">
    <name type="scientific">Panaeolus cyanescens</name>
    <dbReference type="NCBI Taxonomy" id="181874"/>
    <lineage>
        <taxon>Eukaryota</taxon>
        <taxon>Fungi</taxon>
        <taxon>Dikarya</taxon>
        <taxon>Basidiomycota</taxon>
        <taxon>Agaricomycotina</taxon>
        <taxon>Agaricomycetes</taxon>
        <taxon>Agaricomycetidae</taxon>
        <taxon>Agaricales</taxon>
        <taxon>Agaricineae</taxon>
        <taxon>Galeropsidaceae</taxon>
        <taxon>Panaeolus</taxon>
    </lineage>
</organism>
<evidence type="ECO:0000313" key="8">
    <source>
        <dbReference type="Proteomes" id="UP000284842"/>
    </source>
</evidence>
<dbReference type="Pfam" id="PF00254">
    <property type="entry name" value="FKBP_C"/>
    <property type="match status" value="1"/>
</dbReference>
<gene>
    <name evidence="7" type="ORF">CVT24_003217</name>
</gene>
<dbReference type="PANTHER" id="PTHR43811:SF19">
    <property type="entry name" value="39 KDA FK506-BINDING NUCLEAR PROTEIN"/>
    <property type="match status" value="1"/>
</dbReference>
<dbReference type="GO" id="GO:0003755">
    <property type="term" value="F:peptidyl-prolyl cis-trans isomerase activity"/>
    <property type="evidence" value="ECO:0007669"/>
    <property type="project" value="UniProtKB-KW"/>
</dbReference>
<dbReference type="SUPFAM" id="SSF54534">
    <property type="entry name" value="FKBP-like"/>
    <property type="match status" value="1"/>
</dbReference>
<feature type="domain" description="PPIase FKBP-type" evidence="6">
    <location>
        <begin position="161"/>
        <end position="229"/>
    </location>
</feature>
<dbReference type="PROSITE" id="PS50059">
    <property type="entry name" value="FKBP_PPIASE"/>
    <property type="match status" value="1"/>
</dbReference>
<evidence type="ECO:0000256" key="3">
    <source>
        <dbReference type="ARBA" id="ARBA00023110"/>
    </source>
</evidence>